<dbReference type="Pfam" id="PF15335">
    <property type="entry name" value="CAAP1"/>
    <property type="match status" value="1"/>
</dbReference>
<keyword evidence="3" id="KW-1185">Reference proteome</keyword>
<comment type="caution">
    <text evidence="2">The sequence shown here is derived from an EMBL/GenBank/DDBJ whole genome shotgun (WGS) entry which is preliminary data.</text>
</comment>
<dbReference type="Proteomes" id="UP001151699">
    <property type="component" value="Chromosome C"/>
</dbReference>
<evidence type="ECO:0000313" key="2">
    <source>
        <dbReference type="EMBL" id="KAJ6636563.1"/>
    </source>
</evidence>
<feature type="region of interest" description="Disordered" evidence="1">
    <location>
        <begin position="179"/>
        <end position="305"/>
    </location>
</feature>
<evidence type="ECO:0000256" key="1">
    <source>
        <dbReference type="SAM" id="MobiDB-lite"/>
    </source>
</evidence>
<feature type="compositionally biased region" description="Basic residues" evidence="1">
    <location>
        <begin position="520"/>
        <end position="530"/>
    </location>
</feature>
<protein>
    <submittedName>
        <fullName evidence="2">Uncharacterized protein</fullName>
    </submittedName>
</protein>
<feature type="compositionally biased region" description="Basic and acidic residues" evidence="1">
    <location>
        <begin position="261"/>
        <end position="298"/>
    </location>
</feature>
<feature type="compositionally biased region" description="Polar residues" evidence="1">
    <location>
        <begin position="431"/>
        <end position="440"/>
    </location>
</feature>
<dbReference type="PANTHER" id="PTHR14740">
    <property type="entry name" value="CASPASE ACTIVITY AND APOPTOSIS INHIBITOR 1"/>
    <property type="match status" value="1"/>
</dbReference>
<gene>
    <name evidence="2" type="ORF">Bhyg_15154</name>
</gene>
<sequence length="666" mass="74770">MPTEHKKKKAKTVADKVIKKESQDLHPLSHYIDDRVELIRQIFMSLKSKTIKSIAPDFMQGQSLETIQEHCLDELLGISTKRLQSIINATPCPDNTDSSDSDVEKIEEHISLEEISSDSADDALQAKKPKGKSTAKHNENGDSGSGKKEISVLELLELQARARAIRSQLALEPVTKIELDSDNDSDGSSNHKSVKNKTSTTSENRKGQTEKVNVESRNAAKETNGMQVIKPTVPKVKPVRLKRNFRQRQNEDYDPDDDDETRSVENAEAKDIEKKSVDEKQENITVDVKQRRESERSLSPDLIPIIQEPETYCISSDSDENSSNVPKYITYPTVVREKLPETEDEKFLKKIKEGSGTDLRNLIKARRADHSETIVTAENATPDVTENGPQSELSSNLENSNKEIPTNKSNQKDDDTEPEEGELTDGDDNGLESNQITILSSDDEIDDKTKKCKMEIPEEVERIDENDESSTDSSSSENDSDTDSSHAPTFKEGDDDDDIIDLGKDEELDFEMKDMEQSRKTRKKLRKSKKKIDDVDKPLEDLPEAAEEATPTESNDKEVVNGSEETTEPADRNEAPTEKETAEDSTESDTWQSRWLRGRNVTKVMATSRLANKVRTKIKQKKSKKEETLSDATTVTEAVLSTSTVEEGSVQHYEELLARDADNKNE</sequence>
<feature type="compositionally biased region" description="Basic and acidic residues" evidence="1">
    <location>
        <begin position="447"/>
        <end position="460"/>
    </location>
</feature>
<dbReference type="PANTHER" id="PTHR14740:SF3">
    <property type="entry name" value="CASPASE ACTIVITY AND APOPTOSIS INHIBITOR 1"/>
    <property type="match status" value="1"/>
</dbReference>
<feature type="compositionally biased region" description="Basic and acidic residues" evidence="1">
    <location>
        <begin position="501"/>
        <end position="519"/>
    </location>
</feature>
<dbReference type="AlphaFoldDB" id="A0A9Q0RY47"/>
<accession>A0A9Q0RY47</accession>
<reference evidence="2" key="1">
    <citation type="submission" date="2022-07" db="EMBL/GenBank/DDBJ databases">
        <authorList>
            <person name="Trinca V."/>
            <person name="Uliana J.V.C."/>
            <person name="Torres T.T."/>
            <person name="Ward R.J."/>
            <person name="Monesi N."/>
        </authorList>
    </citation>
    <scope>NUCLEOTIDE SEQUENCE</scope>
    <source>
        <strain evidence="2">HSMRA1968</strain>
        <tissue evidence="2">Whole embryos</tissue>
    </source>
</reference>
<dbReference type="InterPro" id="IPR038991">
    <property type="entry name" value="CAAP1"/>
</dbReference>
<dbReference type="GO" id="GO:0042981">
    <property type="term" value="P:regulation of apoptotic process"/>
    <property type="evidence" value="ECO:0007669"/>
    <property type="project" value="InterPro"/>
</dbReference>
<feature type="compositionally biased region" description="Basic residues" evidence="1">
    <location>
        <begin position="237"/>
        <end position="246"/>
    </location>
</feature>
<feature type="compositionally biased region" description="Basic and acidic residues" evidence="1">
    <location>
        <begin position="569"/>
        <end position="582"/>
    </location>
</feature>
<feature type="compositionally biased region" description="Basic and acidic residues" evidence="1">
    <location>
        <begin position="203"/>
        <end position="220"/>
    </location>
</feature>
<feature type="compositionally biased region" description="Acidic residues" evidence="1">
    <location>
        <begin position="414"/>
        <end position="430"/>
    </location>
</feature>
<name>A0A9Q0RY47_9DIPT</name>
<feature type="compositionally biased region" description="Basic and acidic residues" evidence="1">
    <location>
        <begin position="531"/>
        <end position="540"/>
    </location>
</feature>
<feature type="compositionally biased region" description="Basic and acidic residues" evidence="1">
    <location>
        <begin position="136"/>
        <end position="146"/>
    </location>
</feature>
<dbReference type="OrthoDB" id="10064012at2759"/>
<feature type="compositionally biased region" description="Polar residues" evidence="1">
    <location>
        <begin position="373"/>
        <end position="390"/>
    </location>
</feature>
<proteinExistence type="predicted"/>
<feature type="compositionally biased region" description="Acidic residues" evidence="1">
    <location>
        <begin position="461"/>
        <end position="470"/>
    </location>
</feature>
<feature type="region of interest" description="Disordered" evidence="1">
    <location>
        <begin position="111"/>
        <end position="146"/>
    </location>
</feature>
<evidence type="ECO:0000313" key="3">
    <source>
        <dbReference type="Proteomes" id="UP001151699"/>
    </source>
</evidence>
<organism evidence="2 3">
    <name type="scientific">Pseudolycoriella hygida</name>
    <dbReference type="NCBI Taxonomy" id="35572"/>
    <lineage>
        <taxon>Eukaryota</taxon>
        <taxon>Metazoa</taxon>
        <taxon>Ecdysozoa</taxon>
        <taxon>Arthropoda</taxon>
        <taxon>Hexapoda</taxon>
        <taxon>Insecta</taxon>
        <taxon>Pterygota</taxon>
        <taxon>Neoptera</taxon>
        <taxon>Endopterygota</taxon>
        <taxon>Diptera</taxon>
        <taxon>Nematocera</taxon>
        <taxon>Sciaroidea</taxon>
        <taxon>Sciaridae</taxon>
        <taxon>Pseudolycoriella</taxon>
    </lineage>
</organism>
<dbReference type="EMBL" id="WJQU01000004">
    <property type="protein sequence ID" value="KAJ6636563.1"/>
    <property type="molecule type" value="Genomic_DNA"/>
</dbReference>
<feature type="region of interest" description="Disordered" evidence="1">
    <location>
        <begin position="366"/>
        <end position="593"/>
    </location>
</feature>